<accession>A0A7G9ZBK8</accession>
<protein>
    <submittedName>
        <fullName evidence="1">Uncharacterized protein</fullName>
    </submittedName>
</protein>
<dbReference type="EMBL" id="MT631697">
    <property type="protein sequence ID" value="QNO57642.1"/>
    <property type="molecule type" value="Genomic_DNA"/>
</dbReference>
<name>A0A7G9ZBK8_9EURY</name>
<dbReference type="AlphaFoldDB" id="A0A7G9ZBK8"/>
<organism evidence="1">
    <name type="scientific">Candidatus Methanophaga sp. ANME-1 ERB7</name>
    <dbReference type="NCBI Taxonomy" id="2759913"/>
    <lineage>
        <taxon>Archaea</taxon>
        <taxon>Methanobacteriati</taxon>
        <taxon>Methanobacteriota</taxon>
        <taxon>Stenosarchaea group</taxon>
        <taxon>Methanomicrobia</taxon>
        <taxon>Candidatus Methanophagales</taxon>
        <taxon>Candidatus Methanophagaceae</taxon>
        <taxon>Candidatus Methanophaga</taxon>
    </lineage>
</organism>
<proteinExistence type="predicted"/>
<gene>
    <name evidence="1" type="ORF">LLBILDAL_00001</name>
</gene>
<sequence>MKCLSSGLPYFTSIGTIFPFFNSPQQAFYSRFCDIEREVKAVAGCNAFVQEMLDQLIKQGGLTHSSEAIEE</sequence>
<evidence type="ECO:0000313" key="1">
    <source>
        <dbReference type="EMBL" id="QNO57642.1"/>
    </source>
</evidence>
<reference evidence="1" key="1">
    <citation type="submission" date="2020-06" db="EMBL/GenBank/DDBJ databases">
        <title>Unique genomic features of the anaerobic methanotrophic archaea.</title>
        <authorList>
            <person name="Chadwick G.L."/>
            <person name="Skennerton C.T."/>
            <person name="Laso-Perez R."/>
            <person name="Leu A.O."/>
            <person name="Speth D.R."/>
            <person name="Yu H."/>
            <person name="Morgan-Lang C."/>
            <person name="Hatzenpichler R."/>
            <person name="Goudeau D."/>
            <person name="Malmstrom R."/>
            <person name="Brazelton W.J."/>
            <person name="Woyke T."/>
            <person name="Hallam S.J."/>
            <person name="Tyson G.W."/>
            <person name="Wegener G."/>
            <person name="Boetius A."/>
            <person name="Orphan V."/>
        </authorList>
    </citation>
    <scope>NUCLEOTIDE SEQUENCE</scope>
</reference>